<protein>
    <submittedName>
        <fullName evidence="8">Unplaced genomic scaffold K443scaffold_61, whole genome shotgun sequence</fullName>
    </submittedName>
</protein>
<dbReference type="OrthoDB" id="3639251at2759"/>
<dbReference type="PANTHER" id="PTHR43791">
    <property type="entry name" value="PERMEASE-RELATED"/>
    <property type="match status" value="1"/>
</dbReference>
<proteinExistence type="predicted"/>
<dbReference type="FunFam" id="1.20.1250.20:FF:000018">
    <property type="entry name" value="MFS transporter permease"/>
    <property type="match status" value="1"/>
</dbReference>
<keyword evidence="2" id="KW-0813">Transport</keyword>
<evidence type="ECO:0000313" key="9">
    <source>
        <dbReference type="Proteomes" id="UP000054477"/>
    </source>
</evidence>
<keyword evidence="9" id="KW-1185">Reference proteome</keyword>
<evidence type="ECO:0000256" key="6">
    <source>
        <dbReference type="SAM" id="Phobius"/>
    </source>
</evidence>
<dbReference type="Pfam" id="PF07690">
    <property type="entry name" value="MFS_1"/>
    <property type="match status" value="1"/>
</dbReference>
<feature type="transmembrane region" description="Helical" evidence="6">
    <location>
        <begin position="344"/>
        <end position="364"/>
    </location>
</feature>
<feature type="transmembrane region" description="Helical" evidence="6">
    <location>
        <begin position="370"/>
        <end position="391"/>
    </location>
</feature>
<sequence>MLGKSKSSTRSFDVQVGTEKNGGSEAVVATDARYDPDFVRRTLRQVDWRLLPLLGLLYSIDVIDRTNLAMARTAGMNKDLGMNIGSRYSIITMIFFPPYILFQVPGNIALQYIGARTFLTISVVGWGICQIGMAFVTSWRTLCLCRVLLAMLEAGFFPALAFLITTWYKRHEVQKRLAIFYLLALVLDGFSALLASAIAKLGGKAGMSGWQWIFLLEGLGTLCLGPIAWLFVPDFPDKNRFLTKDQTQLILDRVEEDRGDSLPDKLTAAKFLRHLRDPFLWSYGLMFNCVTMPGAAMAFFIPTILSGMGFSETMSLLLTTPPYIAAAISAFFFAWISDKTKKRAIWLGVQTLMSITGLMITGYAKPHGARYLGLFLINMGASGSIPGIIAYNANNVTTHTKRAVSTGVIVAFGGVGGVFATTVYRQQDFPRYLNGLWATMGCQFLLLTLLAVNTLLLNRRNRLARLGNVVLEETPGFLYTL</sequence>
<evidence type="ECO:0000256" key="1">
    <source>
        <dbReference type="ARBA" id="ARBA00004141"/>
    </source>
</evidence>
<evidence type="ECO:0000259" key="7">
    <source>
        <dbReference type="PROSITE" id="PS50850"/>
    </source>
</evidence>
<name>A0A0C9XX04_9AGAR</name>
<organism evidence="8 9">
    <name type="scientific">Laccaria amethystina LaAM-08-1</name>
    <dbReference type="NCBI Taxonomy" id="1095629"/>
    <lineage>
        <taxon>Eukaryota</taxon>
        <taxon>Fungi</taxon>
        <taxon>Dikarya</taxon>
        <taxon>Basidiomycota</taxon>
        <taxon>Agaricomycotina</taxon>
        <taxon>Agaricomycetes</taxon>
        <taxon>Agaricomycetidae</taxon>
        <taxon>Agaricales</taxon>
        <taxon>Agaricineae</taxon>
        <taxon>Hydnangiaceae</taxon>
        <taxon>Laccaria</taxon>
    </lineage>
</organism>
<comment type="subcellular location">
    <subcellularLocation>
        <location evidence="1">Membrane</location>
        <topology evidence="1">Multi-pass membrane protein</topology>
    </subcellularLocation>
</comment>
<dbReference type="AlphaFoldDB" id="A0A0C9XX04"/>
<keyword evidence="5 6" id="KW-0472">Membrane</keyword>
<keyword evidence="3 6" id="KW-0812">Transmembrane</keyword>
<accession>A0A0C9XX04</accession>
<feature type="transmembrane region" description="Helical" evidence="6">
    <location>
        <begin position="280"/>
        <end position="304"/>
    </location>
</feature>
<evidence type="ECO:0000256" key="4">
    <source>
        <dbReference type="ARBA" id="ARBA00022989"/>
    </source>
</evidence>
<feature type="transmembrane region" description="Helical" evidence="6">
    <location>
        <begin position="148"/>
        <end position="168"/>
    </location>
</feature>
<dbReference type="GO" id="GO:0022857">
    <property type="term" value="F:transmembrane transporter activity"/>
    <property type="evidence" value="ECO:0007669"/>
    <property type="project" value="InterPro"/>
</dbReference>
<dbReference type="HOGENOM" id="CLU_001265_0_1_1"/>
<feature type="domain" description="Major facilitator superfamily (MFS) profile" evidence="7">
    <location>
        <begin position="50"/>
        <end position="459"/>
    </location>
</feature>
<dbReference type="SUPFAM" id="SSF103473">
    <property type="entry name" value="MFS general substrate transporter"/>
    <property type="match status" value="1"/>
</dbReference>
<dbReference type="Gene3D" id="1.20.1250.20">
    <property type="entry name" value="MFS general substrate transporter like domains"/>
    <property type="match status" value="2"/>
</dbReference>
<evidence type="ECO:0000256" key="2">
    <source>
        <dbReference type="ARBA" id="ARBA00022448"/>
    </source>
</evidence>
<gene>
    <name evidence="8" type="ORF">K443DRAFT_538899</name>
</gene>
<reference evidence="9" key="2">
    <citation type="submission" date="2015-01" db="EMBL/GenBank/DDBJ databases">
        <title>Evolutionary Origins and Diversification of the Mycorrhizal Mutualists.</title>
        <authorList>
            <consortium name="DOE Joint Genome Institute"/>
            <consortium name="Mycorrhizal Genomics Consortium"/>
            <person name="Kohler A."/>
            <person name="Kuo A."/>
            <person name="Nagy L.G."/>
            <person name="Floudas D."/>
            <person name="Copeland A."/>
            <person name="Barry K.W."/>
            <person name="Cichocki N."/>
            <person name="Veneault-Fourrey C."/>
            <person name="LaButti K."/>
            <person name="Lindquist E.A."/>
            <person name="Lipzen A."/>
            <person name="Lundell T."/>
            <person name="Morin E."/>
            <person name="Murat C."/>
            <person name="Riley R."/>
            <person name="Ohm R."/>
            <person name="Sun H."/>
            <person name="Tunlid A."/>
            <person name="Henrissat B."/>
            <person name="Grigoriev I.V."/>
            <person name="Hibbett D.S."/>
            <person name="Martin F."/>
        </authorList>
    </citation>
    <scope>NUCLEOTIDE SEQUENCE [LARGE SCALE GENOMIC DNA]</scope>
    <source>
        <strain evidence="9">LaAM-08-1</strain>
    </source>
</reference>
<feature type="transmembrane region" description="Helical" evidence="6">
    <location>
        <begin position="117"/>
        <end position="136"/>
    </location>
</feature>
<dbReference type="STRING" id="1095629.A0A0C9XX04"/>
<dbReference type="Proteomes" id="UP000054477">
    <property type="component" value="Unassembled WGS sequence"/>
</dbReference>
<feature type="transmembrane region" description="Helical" evidence="6">
    <location>
        <begin position="436"/>
        <end position="457"/>
    </location>
</feature>
<dbReference type="FunFam" id="1.20.1250.20:FF:000013">
    <property type="entry name" value="MFS general substrate transporter"/>
    <property type="match status" value="1"/>
</dbReference>
<reference evidence="8 9" key="1">
    <citation type="submission" date="2014-04" db="EMBL/GenBank/DDBJ databases">
        <authorList>
            <consortium name="DOE Joint Genome Institute"/>
            <person name="Kuo A."/>
            <person name="Kohler A."/>
            <person name="Nagy L.G."/>
            <person name="Floudas D."/>
            <person name="Copeland A."/>
            <person name="Barry K.W."/>
            <person name="Cichocki N."/>
            <person name="Veneault-Fourrey C."/>
            <person name="LaButti K."/>
            <person name="Lindquist E.A."/>
            <person name="Lipzen A."/>
            <person name="Lundell T."/>
            <person name="Morin E."/>
            <person name="Murat C."/>
            <person name="Sun H."/>
            <person name="Tunlid A."/>
            <person name="Henrissat B."/>
            <person name="Grigoriev I.V."/>
            <person name="Hibbett D.S."/>
            <person name="Martin F."/>
            <person name="Nordberg H.P."/>
            <person name="Cantor M.N."/>
            <person name="Hua S.X."/>
        </authorList>
    </citation>
    <scope>NUCLEOTIDE SEQUENCE [LARGE SCALE GENOMIC DNA]</scope>
    <source>
        <strain evidence="8 9">LaAM-08-1</strain>
    </source>
</reference>
<feature type="transmembrane region" description="Helical" evidence="6">
    <location>
        <begin position="180"/>
        <end position="199"/>
    </location>
</feature>
<keyword evidence="4 6" id="KW-1133">Transmembrane helix</keyword>
<feature type="transmembrane region" description="Helical" evidence="6">
    <location>
        <begin position="403"/>
        <end position="424"/>
    </location>
</feature>
<dbReference type="PANTHER" id="PTHR43791:SF3">
    <property type="entry name" value="MAJOR FACILITATOR SUPERFAMILY (MFS) PROFILE DOMAIN-CONTAINING PROTEIN"/>
    <property type="match status" value="1"/>
</dbReference>
<dbReference type="PROSITE" id="PS50850">
    <property type="entry name" value="MFS"/>
    <property type="match status" value="1"/>
</dbReference>
<feature type="transmembrane region" description="Helical" evidence="6">
    <location>
        <begin position="316"/>
        <end position="337"/>
    </location>
</feature>
<feature type="transmembrane region" description="Helical" evidence="6">
    <location>
        <begin position="88"/>
        <end position="110"/>
    </location>
</feature>
<dbReference type="GO" id="GO:0016020">
    <property type="term" value="C:membrane"/>
    <property type="evidence" value="ECO:0007669"/>
    <property type="project" value="UniProtKB-SubCell"/>
</dbReference>
<dbReference type="InterPro" id="IPR036259">
    <property type="entry name" value="MFS_trans_sf"/>
</dbReference>
<dbReference type="EMBL" id="KN838596">
    <property type="protein sequence ID" value="KIK02192.1"/>
    <property type="molecule type" value="Genomic_DNA"/>
</dbReference>
<evidence type="ECO:0000256" key="5">
    <source>
        <dbReference type="ARBA" id="ARBA00023136"/>
    </source>
</evidence>
<evidence type="ECO:0000313" key="8">
    <source>
        <dbReference type="EMBL" id="KIK02192.1"/>
    </source>
</evidence>
<feature type="transmembrane region" description="Helical" evidence="6">
    <location>
        <begin position="211"/>
        <end position="232"/>
    </location>
</feature>
<dbReference type="InterPro" id="IPR011701">
    <property type="entry name" value="MFS"/>
</dbReference>
<dbReference type="InterPro" id="IPR020846">
    <property type="entry name" value="MFS_dom"/>
</dbReference>
<evidence type="ECO:0000256" key="3">
    <source>
        <dbReference type="ARBA" id="ARBA00022692"/>
    </source>
</evidence>